<gene>
    <name evidence="3" type="ORF">MUN86_07785</name>
</gene>
<reference evidence="3" key="1">
    <citation type="submission" date="2022-04" db="EMBL/GenBank/DDBJ databases">
        <title>Hymenobacter sp. isolated from the air.</title>
        <authorList>
            <person name="Won M."/>
            <person name="Lee C.-M."/>
            <person name="Woen H.-Y."/>
            <person name="Kwon S.-W."/>
        </authorList>
    </citation>
    <scope>NUCLEOTIDE SEQUENCE</scope>
    <source>
        <strain evidence="3">5420S-77</strain>
    </source>
</reference>
<feature type="compositionally biased region" description="Basic and acidic residues" evidence="1">
    <location>
        <begin position="37"/>
        <end position="52"/>
    </location>
</feature>
<feature type="chain" id="PRO_5047075770" evidence="2">
    <location>
        <begin position="24"/>
        <end position="74"/>
    </location>
</feature>
<feature type="signal peptide" evidence="2">
    <location>
        <begin position="1"/>
        <end position="23"/>
    </location>
</feature>
<dbReference type="Proteomes" id="UP000830401">
    <property type="component" value="Chromosome"/>
</dbReference>
<sequence>MKKSLFITFLSACLLGMVAPAYAQTTPTQPTSQGDTAKVRERMKKDQKKSADGKYMLKPKKAKGKTKQPKAIGE</sequence>
<name>A0ABY4GA15_9BACT</name>
<dbReference type="RefSeq" id="WP_245123789.1">
    <property type="nucleotide sequence ID" value="NZ_CP095061.1"/>
</dbReference>
<evidence type="ECO:0000313" key="3">
    <source>
        <dbReference type="EMBL" id="UOQ67752.1"/>
    </source>
</evidence>
<feature type="compositionally biased region" description="Basic residues" evidence="1">
    <location>
        <begin position="57"/>
        <end position="68"/>
    </location>
</feature>
<proteinExistence type="predicted"/>
<evidence type="ECO:0000313" key="4">
    <source>
        <dbReference type="Proteomes" id="UP000830401"/>
    </source>
</evidence>
<accession>A0ABY4GA15</accession>
<feature type="region of interest" description="Disordered" evidence="1">
    <location>
        <begin position="24"/>
        <end position="74"/>
    </location>
</feature>
<keyword evidence="2" id="KW-0732">Signal</keyword>
<dbReference type="EMBL" id="CP095061">
    <property type="protein sequence ID" value="UOQ67752.1"/>
    <property type="molecule type" value="Genomic_DNA"/>
</dbReference>
<evidence type="ECO:0000256" key="1">
    <source>
        <dbReference type="SAM" id="MobiDB-lite"/>
    </source>
</evidence>
<feature type="compositionally biased region" description="Low complexity" evidence="1">
    <location>
        <begin position="24"/>
        <end position="33"/>
    </location>
</feature>
<evidence type="ECO:0000256" key="2">
    <source>
        <dbReference type="SAM" id="SignalP"/>
    </source>
</evidence>
<protein>
    <submittedName>
        <fullName evidence="3">Uncharacterized protein</fullName>
    </submittedName>
</protein>
<keyword evidence="4" id="KW-1185">Reference proteome</keyword>
<organism evidence="3 4">
    <name type="scientific">Hymenobacter volaticus</name>
    <dbReference type="NCBI Taxonomy" id="2932254"/>
    <lineage>
        <taxon>Bacteria</taxon>
        <taxon>Pseudomonadati</taxon>
        <taxon>Bacteroidota</taxon>
        <taxon>Cytophagia</taxon>
        <taxon>Cytophagales</taxon>
        <taxon>Hymenobacteraceae</taxon>
        <taxon>Hymenobacter</taxon>
    </lineage>
</organism>